<sequence>MPDKQMTLDELKKFDGKEGRPAYVAIDGIIYDVTDVGPWQGGKHHGNVAGQDLSEVINHAPHKHSVLAKLNEVGKLK</sequence>
<evidence type="ECO:0000313" key="3">
    <source>
        <dbReference type="EMBL" id="TDG69825.1"/>
    </source>
</evidence>
<name>A0A4R5NBF2_9LACO</name>
<reference evidence="3" key="2">
    <citation type="submission" date="2019-02" db="EMBL/GenBank/DDBJ databases">
        <authorList>
            <person name="Buron G."/>
            <person name="Chaylann A."/>
            <person name="Dolejs I."/>
            <person name="Forster J."/>
            <person name="Miks M.H."/>
        </authorList>
    </citation>
    <scope>NUCLEOTIDE SEQUENCE</scope>
    <source>
        <strain evidence="3">ATCC 29644</strain>
    </source>
</reference>
<dbReference type="EMBL" id="PUFN01000029">
    <property type="protein sequence ID" value="TDG69825.1"/>
    <property type="molecule type" value="Genomic_DNA"/>
</dbReference>
<accession>A0A4R5NBF2</accession>
<dbReference type="Proteomes" id="UP000747013">
    <property type="component" value="Unassembled WGS sequence"/>
</dbReference>
<dbReference type="SMART" id="SM01117">
    <property type="entry name" value="Cyt-b5"/>
    <property type="match status" value="1"/>
</dbReference>
<dbReference type="STRING" id="1612.ABB44_04970"/>
<comment type="caution">
    <text evidence="3">The sequence shown here is derived from an EMBL/GenBank/DDBJ whole genome shotgun (WGS) entry which is preliminary data.</text>
</comment>
<dbReference type="SUPFAM" id="SSF55856">
    <property type="entry name" value="Cytochrome b5-like heme/steroid binding domain"/>
    <property type="match status" value="1"/>
</dbReference>
<keyword evidence="4" id="KW-1185">Reference proteome</keyword>
<dbReference type="InterPro" id="IPR001199">
    <property type="entry name" value="Cyt_B5-like_heme/steroid-bd"/>
</dbReference>
<evidence type="ECO:0000259" key="1">
    <source>
        <dbReference type="SMART" id="SM01117"/>
    </source>
</evidence>
<proteinExistence type="predicted"/>
<dbReference type="Gene3D" id="3.10.120.10">
    <property type="entry name" value="Cytochrome b5-like heme/steroid binding domain"/>
    <property type="match status" value="1"/>
</dbReference>
<evidence type="ECO:0000313" key="2">
    <source>
        <dbReference type="EMBL" id="HJF86358.1"/>
    </source>
</evidence>
<dbReference type="EMBL" id="DYWC01000069">
    <property type="protein sequence ID" value="HJF86358.1"/>
    <property type="molecule type" value="Genomic_DNA"/>
</dbReference>
<dbReference type="InterPro" id="IPR036400">
    <property type="entry name" value="Cyt_B5-like_heme/steroid_sf"/>
</dbReference>
<dbReference type="Proteomes" id="UP000295257">
    <property type="component" value="Unassembled WGS sequence"/>
</dbReference>
<reference evidence="2" key="4">
    <citation type="submission" date="2021-09" db="EMBL/GenBank/DDBJ databases">
        <authorList>
            <person name="Gilroy R."/>
        </authorList>
    </citation>
    <scope>NUCLEOTIDE SEQUENCE</scope>
    <source>
        <strain evidence="2">7886</strain>
    </source>
</reference>
<gene>
    <name evidence="3" type="ORF">C5L30_001958</name>
    <name evidence="2" type="ORF">K8V88_02880</name>
</gene>
<reference evidence="2" key="3">
    <citation type="journal article" date="2021" name="PeerJ">
        <title>Extensive microbial diversity within the chicken gut microbiome revealed by metagenomics and culture.</title>
        <authorList>
            <person name="Gilroy R."/>
            <person name="Ravi A."/>
            <person name="Getino M."/>
            <person name="Pursley I."/>
            <person name="Horton D.L."/>
            <person name="Alikhan N.F."/>
            <person name="Baker D."/>
            <person name="Gharbi K."/>
            <person name="Hall N."/>
            <person name="Watson M."/>
            <person name="Adriaenssens E.M."/>
            <person name="Foster-Nyarko E."/>
            <person name="Jarju S."/>
            <person name="Secka A."/>
            <person name="Antonio M."/>
            <person name="Oren A."/>
            <person name="Chaudhuri R.R."/>
            <person name="La Ragione R."/>
            <person name="Hildebrand F."/>
            <person name="Pallen M.J."/>
        </authorList>
    </citation>
    <scope>NUCLEOTIDE SEQUENCE</scope>
    <source>
        <strain evidence="2">7886</strain>
    </source>
</reference>
<feature type="domain" description="Cytochrome b5 heme-binding" evidence="1">
    <location>
        <begin position="6"/>
        <end position="77"/>
    </location>
</feature>
<protein>
    <submittedName>
        <fullName evidence="2">Cytochrome B5</fullName>
    </submittedName>
</protein>
<evidence type="ECO:0000313" key="4">
    <source>
        <dbReference type="Proteomes" id="UP000295257"/>
    </source>
</evidence>
<dbReference type="Pfam" id="PF00173">
    <property type="entry name" value="Cyt-b5"/>
    <property type="match status" value="1"/>
</dbReference>
<dbReference type="OrthoDB" id="9785263at2"/>
<dbReference type="AlphaFoldDB" id="A0A4R5NBF2"/>
<reference evidence="3 4" key="1">
    <citation type="journal article" date="2019" name="Appl. Microbiol. Biotechnol.">
        <title>Uncovering carbohydrate metabolism through a genotype-phenotype association study of 56 lactic acid bacteria genomes.</title>
        <authorList>
            <person name="Buron-Moles G."/>
            <person name="Chailyan A."/>
            <person name="Dolejs I."/>
            <person name="Forster J."/>
            <person name="Miks M.H."/>
        </authorList>
    </citation>
    <scope>NUCLEOTIDE SEQUENCE [LARGE SCALE GENOMIC DNA]</scope>
    <source>
        <strain evidence="3 4">ATCC 29644</strain>
    </source>
</reference>
<organism evidence="3 4">
    <name type="scientific">Companilactobacillus farciminis</name>
    <dbReference type="NCBI Taxonomy" id="1612"/>
    <lineage>
        <taxon>Bacteria</taxon>
        <taxon>Bacillati</taxon>
        <taxon>Bacillota</taxon>
        <taxon>Bacilli</taxon>
        <taxon>Lactobacillales</taxon>
        <taxon>Lactobacillaceae</taxon>
        <taxon>Companilactobacillus</taxon>
    </lineage>
</organism>